<accession>A0A4V1IZR2</accession>
<dbReference type="Proteomes" id="UP000281549">
    <property type="component" value="Unassembled WGS sequence"/>
</dbReference>
<dbReference type="AlphaFoldDB" id="A0A4V1IZR2"/>
<evidence type="ECO:0000313" key="2">
    <source>
        <dbReference type="EMBL" id="RKP18949.1"/>
    </source>
</evidence>
<proteinExistence type="predicted"/>
<keyword evidence="1" id="KW-0175">Coiled coil</keyword>
<organism evidence="2 3">
    <name type="scientific">Rozella allomycis (strain CSF55)</name>
    <dbReference type="NCBI Taxonomy" id="988480"/>
    <lineage>
        <taxon>Eukaryota</taxon>
        <taxon>Fungi</taxon>
        <taxon>Fungi incertae sedis</taxon>
        <taxon>Cryptomycota</taxon>
        <taxon>Cryptomycota incertae sedis</taxon>
        <taxon>Rozella</taxon>
    </lineage>
</organism>
<feature type="coiled-coil region" evidence="1">
    <location>
        <begin position="21"/>
        <end position="83"/>
    </location>
</feature>
<evidence type="ECO:0000313" key="3">
    <source>
        <dbReference type="Proteomes" id="UP000281549"/>
    </source>
</evidence>
<sequence length="238" mass="27811">MFRFLKPLYSSKAQKIIEMEREILKLKFNEVQAKLEASQAKLEASQSKLEASQSKLEAYQSKLETAQSKLETQRLKLDRLQGLEEQLLLRGFLEQIEKKLKEKMEVNPKASRSIFWKSIPLHHELMRTMNNCGVEDPETVAKTLYFNLSKTVHSFVPNNHNEVFIPPTIIGKEKFFILKLLEFAKRNEMELEGGPKALLCGIQAVIKGFDEFWNDIEIEEEEVDEEEDDKSYREKKEK</sequence>
<name>A0A4V1IZR2_ROZAC</name>
<gene>
    <name evidence="2" type="ORF">ROZALSC1DRAFT_22739</name>
</gene>
<protein>
    <submittedName>
        <fullName evidence="2">Uncharacterized protein</fullName>
    </submittedName>
</protein>
<reference evidence="3" key="1">
    <citation type="journal article" date="2018" name="Nat. Microbiol.">
        <title>Leveraging single-cell genomics to expand the fungal tree of life.</title>
        <authorList>
            <person name="Ahrendt S.R."/>
            <person name="Quandt C.A."/>
            <person name="Ciobanu D."/>
            <person name="Clum A."/>
            <person name="Salamov A."/>
            <person name="Andreopoulos B."/>
            <person name="Cheng J.F."/>
            <person name="Woyke T."/>
            <person name="Pelin A."/>
            <person name="Henrissat B."/>
            <person name="Reynolds N.K."/>
            <person name="Benny G.L."/>
            <person name="Smith M.E."/>
            <person name="James T.Y."/>
            <person name="Grigoriev I.V."/>
        </authorList>
    </citation>
    <scope>NUCLEOTIDE SEQUENCE [LARGE SCALE GENOMIC DNA]</scope>
    <source>
        <strain evidence="3">CSF55</strain>
    </source>
</reference>
<dbReference type="EMBL" id="ML005329">
    <property type="protein sequence ID" value="RKP18949.1"/>
    <property type="molecule type" value="Genomic_DNA"/>
</dbReference>
<evidence type="ECO:0000256" key="1">
    <source>
        <dbReference type="SAM" id="Coils"/>
    </source>
</evidence>